<sequence length="256" mass="30506">MKWPRITVVTPSYNQGRFLEATLRSVHDQGYPNLEHIVIDGGSTDGSVEIIRKFEHRLAYWVSEPDKGQTDALIKGFSRATGEILAWLNADDLYEPRTLWEVAEFFSGHPDVQFVYGDALWIDTEGRILKPKKEIPFNRFIWLYDYNYIPQPSAFWRRELYEAVGGLDPRFDLAMDADLWIRFADRTRPVHVRRIWSRMRLYPEQKNQRLRAVSDQEDEIIRRRYLPDEPVWQRRLKKVLAKGIRVGWKLFRGCYW</sequence>
<dbReference type="InterPro" id="IPR050834">
    <property type="entry name" value="Glycosyltransf_2"/>
</dbReference>
<name>A0A430R6V0_THESC</name>
<dbReference type="AlphaFoldDB" id="A0A430R6V0"/>
<reference evidence="2 3" key="1">
    <citation type="journal article" date="2019" name="Extremophiles">
        <title>Biogeography of thermophiles and predominance of Thermus scotoductus in domestic water heaters.</title>
        <authorList>
            <person name="Wilpiszeski R.L."/>
            <person name="Zhang Z."/>
            <person name="House C.H."/>
        </authorList>
    </citation>
    <scope>NUCLEOTIDE SEQUENCE [LARGE SCALE GENOMIC DNA]</scope>
    <source>
        <strain evidence="2 3">38_S38</strain>
    </source>
</reference>
<dbReference type="Pfam" id="PF00535">
    <property type="entry name" value="Glycos_transf_2"/>
    <property type="match status" value="1"/>
</dbReference>
<dbReference type="PANTHER" id="PTHR43685">
    <property type="entry name" value="GLYCOSYLTRANSFERASE"/>
    <property type="match status" value="1"/>
</dbReference>
<dbReference type="GO" id="GO:0016740">
    <property type="term" value="F:transferase activity"/>
    <property type="evidence" value="ECO:0007669"/>
    <property type="project" value="UniProtKB-KW"/>
</dbReference>
<dbReference type="InterPro" id="IPR001173">
    <property type="entry name" value="Glyco_trans_2-like"/>
</dbReference>
<dbReference type="CDD" id="cd06433">
    <property type="entry name" value="GT_2_WfgS_like"/>
    <property type="match status" value="1"/>
</dbReference>
<gene>
    <name evidence="2" type="ORF">CSW50_05940</name>
</gene>
<keyword evidence="2" id="KW-0808">Transferase</keyword>
<accession>A0A430R6V0</accession>
<protein>
    <submittedName>
        <fullName evidence="2">Glycosyltransferase</fullName>
    </submittedName>
</protein>
<evidence type="ECO:0000313" key="3">
    <source>
        <dbReference type="Proteomes" id="UP000288082"/>
    </source>
</evidence>
<dbReference type="Gene3D" id="3.90.550.10">
    <property type="entry name" value="Spore Coat Polysaccharide Biosynthesis Protein SpsA, Chain A"/>
    <property type="match status" value="1"/>
</dbReference>
<dbReference type="PANTHER" id="PTHR43685:SF2">
    <property type="entry name" value="GLYCOSYLTRANSFERASE 2-LIKE DOMAIN-CONTAINING PROTEIN"/>
    <property type="match status" value="1"/>
</dbReference>
<dbReference type="EMBL" id="PELM01000155">
    <property type="protein sequence ID" value="RTH03136.1"/>
    <property type="molecule type" value="Genomic_DNA"/>
</dbReference>
<comment type="caution">
    <text evidence="2">The sequence shown here is derived from an EMBL/GenBank/DDBJ whole genome shotgun (WGS) entry which is preliminary data.</text>
</comment>
<dbReference type="Proteomes" id="UP000288082">
    <property type="component" value="Unassembled WGS sequence"/>
</dbReference>
<dbReference type="InterPro" id="IPR029044">
    <property type="entry name" value="Nucleotide-diphossugar_trans"/>
</dbReference>
<evidence type="ECO:0000313" key="2">
    <source>
        <dbReference type="EMBL" id="RTH03136.1"/>
    </source>
</evidence>
<evidence type="ECO:0000259" key="1">
    <source>
        <dbReference type="Pfam" id="PF00535"/>
    </source>
</evidence>
<dbReference type="SUPFAM" id="SSF53448">
    <property type="entry name" value="Nucleotide-diphospho-sugar transferases"/>
    <property type="match status" value="1"/>
</dbReference>
<proteinExistence type="predicted"/>
<organism evidence="2 3">
    <name type="scientific">Thermus scotoductus</name>
    <dbReference type="NCBI Taxonomy" id="37636"/>
    <lineage>
        <taxon>Bacteria</taxon>
        <taxon>Thermotogati</taxon>
        <taxon>Deinococcota</taxon>
        <taxon>Deinococci</taxon>
        <taxon>Thermales</taxon>
        <taxon>Thermaceae</taxon>
        <taxon>Thermus</taxon>
    </lineage>
</organism>
<feature type="domain" description="Glycosyltransferase 2-like" evidence="1">
    <location>
        <begin position="7"/>
        <end position="138"/>
    </location>
</feature>